<dbReference type="EMBL" id="QXJM01000039">
    <property type="protein sequence ID" value="RIE03162.1"/>
    <property type="molecule type" value="Genomic_DNA"/>
</dbReference>
<dbReference type="CDD" id="cd04729">
    <property type="entry name" value="NanE"/>
    <property type="match status" value="1"/>
</dbReference>
<evidence type="ECO:0000256" key="4">
    <source>
        <dbReference type="ARBA" id="ARBA00007439"/>
    </source>
</evidence>
<gene>
    <name evidence="7" type="primary">nanE</name>
    <name evidence="8" type="ORF">D3H35_17020</name>
</gene>
<dbReference type="UniPathway" id="UPA00629">
    <property type="reaction ID" value="UER00682"/>
</dbReference>
<keyword evidence="9" id="KW-1185">Reference proteome</keyword>
<dbReference type="AlphaFoldDB" id="A0A398CLQ1"/>
<dbReference type="EC" id="5.1.3.9" evidence="7"/>
<dbReference type="InterPro" id="IPR007260">
    <property type="entry name" value="NanE"/>
</dbReference>
<keyword evidence="6 7" id="KW-0119">Carbohydrate metabolism</keyword>
<comment type="catalytic activity">
    <reaction evidence="1 7">
        <text>an N-acyl-D-glucosamine 6-phosphate = an N-acyl-D-mannosamine 6-phosphate</text>
        <dbReference type="Rhea" id="RHEA:23932"/>
        <dbReference type="ChEBI" id="CHEBI:57599"/>
        <dbReference type="ChEBI" id="CHEBI:57666"/>
        <dbReference type="EC" id="5.1.3.9"/>
    </reaction>
</comment>
<evidence type="ECO:0000256" key="3">
    <source>
        <dbReference type="ARBA" id="ARBA00005081"/>
    </source>
</evidence>
<sequence>MFKQKGLIVSCQAFEGDPLYGDGVMAKMAKAAEQSGAVGIRACGADDILSIKETVNLPIIGLTKRNVPGSQIYITPELSDVMEILAAGAHIVALDMTDREDRLLQVVKWIDYIHTRNAWVMADISTYDEGRKAEQLGVDLISTTLSGYTPYSPQQVKPDIDLVQRLSESCAIPIVAEGRISNPHEAKEAMEAGADYVVVGSAITRPQLIVKQFVDQLITAE</sequence>
<dbReference type="PANTHER" id="PTHR36204">
    <property type="entry name" value="N-ACETYLMANNOSAMINE-6-PHOSPHATE 2-EPIMERASE-RELATED"/>
    <property type="match status" value="1"/>
</dbReference>
<accession>A0A398CLQ1</accession>
<dbReference type="NCBIfam" id="NF002231">
    <property type="entry name" value="PRK01130.1"/>
    <property type="match status" value="1"/>
</dbReference>
<evidence type="ECO:0000313" key="8">
    <source>
        <dbReference type="EMBL" id="RIE03162.1"/>
    </source>
</evidence>
<dbReference type="PANTHER" id="PTHR36204:SF1">
    <property type="entry name" value="N-ACETYLMANNOSAMINE-6-PHOSPHATE 2-EPIMERASE-RELATED"/>
    <property type="match status" value="1"/>
</dbReference>
<evidence type="ECO:0000256" key="5">
    <source>
        <dbReference type="ARBA" id="ARBA00023235"/>
    </source>
</evidence>
<evidence type="ECO:0000313" key="9">
    <source>
        <dbReference type="Proteomes" id="UP000266340"/>
    </source>
</evidence>
<reference evidence="8 9" key="1">
    <citation type="submission" date="2018-09" db="EMBL/GenBank/DDBJ databases">
        <title>Cohnella cavernae sp. nov., isolated from a karst cave.</title>
        <authorList>
            <person name="Zhu H."/>
        </authorList>
    </citation>
    <scope>NUCLEOTIDE SEQUENCE [LARGE SCALE GENOMIC DNA]</scope>
    <source>
        <strain evidence="8 9">K2E09-144</strain>
    </source>
</reference>
<evidence type="ECO:0000256" key="7">
    <source>
        <dbReference type="HAMAP-Rule" id="MF_01235"/>
    </source>
</evidence>
<dbReference type="GO" id="GO:0019262">
    <property type="term" value="P:N-acetylneuraminate catabolic process"/>
    <property type="evidence" value="ECO:0007669"/>
    <property type="project" value="UniProtKB-UniRule"/>
</dbReference>
<comment type="similarity">
    <text evidence="4 7">Belongs to the NanE family.</text>
</comment>
<dbReference type="Proteomes" id="UP000266340">
    <property type="component" value="Unassembled WGS sequence"/>
</dbReference>
<dbReference type="SUPFAM" id="SSF51366">
    <property type="entry name" value="Ribulose-phoshate binding barrel"/>
    <property type="match status" value="1"/>
</dbReference>
<protein>
    <recommendedName>
        <fullName evidence="7">Putative N-acetylmannosamine-6-phosphate 2-epimerase</fullName>
        <ecNumber evidence="7">5.1.3.9</ecNumber>
    </recommendedName>
    <alternativeName>
        <fullName evidence="7">ManNAc-6-P epimerase</fullName>
    </alternativeName>
</protein>
<dbReference type="Gene3D" id="3.20.20.70">
    <property type="entry name" value="Aldolase class I"/>
    <property type="match status" value="1"/>
</dbReference>
<proteinExistence type="inferred from homology"/>
<dbReference type="GO" id="GO:0005829">
    <property type="term" value="C:cytosol"/>
    <property type="evidence" value="ECO:0007669"/>
    <property type="project" value="TreeGrafter"/>
</dbReference>
<dbReference type="InterPro" id="IPR011060">
    <property type="entry name" value="RibuloseP-bd_barrel"/>
</dbReference>
<evidence type="ECO:0000256" key="1">
    <source>
        <dbReference type="ARBA" id="ARBA00000056"/>
    </source>
</evidence>
<evidence type="ECO:0000256" key="2">
    <source>
        <dbReference type="ARBA" id="ARBA00002147"/>
    </source>
</evidence>
<dbReference type="Pfam" id="PF04131">
    <property type="entry name" value="NanE"/>
    <property type="match status" value="1"/>
</dbReference>
<comment type="function">
    <text evidence="2 7">Converts N-acetylmannosamine-6-phosphate (ManNAc-6-P) to N-acetylglucosamine-6-phosphate (GlcNAc-6-P).</text>
</comment>
<dbReference type="GO" id="GO:0047465">
    <property type="term" value="F:N-acylglucosamine-6-phosphate 2-epimerase activity"/>
    <property type="evidence" value="ECO:0007669"/>
    <property type="project" value="UniProtKB-EC"/>
</dbReference>
<comment type="caution">
    <text evidence="8">The sequence shown here is derived from an EMBL/GenBank/DDBJ whole genome shotgun (WGS) entry which is preliminary data.</text>
</comment>
<dbReference type="GO" id="GO:0006053">
    <property type="term" value="P:N-acetylmannosamine catabolic process"/>
    <property type="evidence" value="ECO:0007669"/>
    <property type="project" value="TreeGrafter"/>
</dbReference>
<organism evidence="8 9">
    <name type="scientific">Cohnella faecalis</name>
    <dbReference type="NCBI Taxonomy" id="2315694"/>
    <lineage>
        <taxon>Bacteria</taxon>
        <taxon>Bacillati</taxon>
        <taxon>Bacillota</taxon>
        <taxon>Bacilli</taxon>
        <taxon>Bacillales</taxon>
        <taxon>Paenibacillaceae</taxon>
        <taxon>Cohnella</taxon>
    </lineage>
</organism>
<evidence type="ECO:0000256" key="6">
    <source>
        <dbReference type="ARBA" id="ARBA00023277"/>
    </source>
</evidence>
<dbReference type="HAMAP" id="MF_01235">
    <property type="entry name" value="ManNAc6P_epimer"/>
    <property type="match status" value="1"/>
</dbReference>
<keyword evidence="5 7" id="KW-0413">Isomerase</keyword>
<dbReference type="OrthoDB" id="9781704at2"/>
<dbReference type="InterPro" id="IPR013785">
    <property type="entry name" value="Aldolase_TIM"/>
</dbReference>
<comment type="pathway">
    <text evidence="3 7">Amino-sugar metabolism; N-acetylneuraminate degradation; D-fructose 6-phosphate from N-acetylneuraminate: step 3/5.</text>
</comment>
<name>A0A398CLQ1_9BACL</name>
<dbReference type="GO" id="GO:0005975">
    <property type="term" value="P:carbohydrate metabolic process"/>
    <property type="evidence" value="ECO:0007669"/>
    <property type="project" value="UniProtKB-UniRule"/>
</dbReference>